<organism evidence="1 2">
    <name type="scientific">Aphis craccivora</name>
    <name type="common">Cowpea aphid</name>
    <dbReference type="NCBI Taxonomy" id="307492"/>
    <lineage>
        <taxon>Eukaryota</taxon>
        <taxon>Metazoa</taxon>
        <taxon>Ecdysozoa</taxon>
        <taxon>Arthropoda</taxon>
        <taxon>Hexapoda</taxon>
        <taxon>Insecta</taxon>
        <taxon>Pterygota</taxon>
        <taxon>Neoptera</taxon>
        <taxon>Paraneoptera</taxon>
        <taxon>Hemiptera</taxon>
        <taxon>Sternorrhyncha</taxon>
        <taxon>Aphidomorpha</taxon>
        <taxon>Aphidoidea</taxon>
        <taxon>Aphididae</taxon>
        <taxon>Aphidini</taxon>
        <taxon>Aphis</taxon>
        <taxon>Aphis</taxon>
    </lineage>
</organism>
<evidence type="ECO:0000313" key="2">
    <source>
        <dbReference type="Proteomes" id="UP000478052"/>
    </source>
</evidence>
<feature type="non-terminal residue" evidence="1">
    <location>
        <position position="1"/>
    </location>
</feature>
<proteinExistence type="predicted"/>
<accession>A0A6G0ZFQ1</accession>
<dbReference type="AlphaFoldDB" id="A0A6G0ZFQ1"/>
<dbReference type="EMBL" id="VUJU01000589">
    <property type="protein sequence ID" value="KAF0769489.1"/>
    <property type="molecule type" value="Genomic_DNA"/>
</dbReference>
<evidence type="ECO:0000313" key="1">
    <source>
        <dbReference type="EMBL" id="KAF0769489.1"/>
    </source>
</evidence>
<comment type="caution">
    <text evidence="1">The sequence shown here is derived from an EMBL/GenBank/DDBJ whole genome shotgun (WGS) entry which is preliminary data.</text>
</comment>
<protein>
    <submittedName>
        <fullName evidence="1">52 kDa repressor of the inhibitor of the protein kinase-like</fullName>
    </submittedName>
</protein>
<keyword evidence="2" id="KW-1185">Reference proteome</keyword>
<gene>
    <name evidence="1" type="ORF">FWK35_00014579</name>
</gene>
<sequence length="83" mass="9844">LFMLWISYPERYYQSINKLTKFITNFVKKIKKTLITNKYNYFFNIEHEPESNEGNIRSLFRALIDFGNTNSIHNLATCGKNST</sequence>
<dbReference type="Proteomes" id="UP000478052">
    <property type="component" value="Unassembled WGS sequence"/>
</dbReference>
<name>A0A6G0ZFQ1_APHCR</name>
<reference evidence="1 2" key="1">
    <citation type="submission" date="2019-08" db="EMBL/GenBank/DDBJ databases">
        <title>Whole genome of Aphis craccivora.</title>
        <authorList>
            <person name="Voronova N.V."/>
            <person name="Shulinski R.S."/>
            <person name="Bandarenka Y.V."/>
            <person name="Zhorov D.G."/>
            <person name="Warner D."/>
        </authorList>
    </citation>
    <scope>NUCLEOTIDE SEQUENCE [LARGE SCALE GENOMIC DNA]</scope>
    <source>
        <strain evidence="1">180601</strain>
        <tissue evidence="1">Whole Body</tissue>
    </source>
</reference>